<accession>A0ABM6SQE5</accession>
<dbReference type="Proteomes" id="UP000238413">
    <property type="component" value="Chromosome"/>
</dbReference>
<dbReference type="EMBL" id="CP026652">
    <property type="protein sequence ID" value="AVH56901.1"/>
    <property type="molecule type" value="Genomic_DNA"/>
</dbReference>
<reference evidence="2 3" key="1">
    <citation type="submission" date="2018-02" db="EMBL/GenBank/DDBJ databases">
        <title>Complete genome sequence of Streptomyces dengpaensis, the producer of angucyclines.</title>
        <authorList>
            <person name="Yumei L."/>
        </authorList>
    </citation>
    <scope>NUCLEOTIDE SEQUENCE [LARGE SCALE GENOMIC DNA]</scope>
    <source>
        <strain evidence="2 3">XZHG99</strain>
    </source>
</reference>
<evidence type="ECO:0000256" key="1">
    <source>
        <dbReference type="SAM" id="MobiDB-lite"/>
    </source>
</evidence>
<protein>
    <recommendedName>
        <fullName evidence="4">Sensor domain-containing protein</fullName>
    </recommendedName>
</protein>
<name>A0ABM6SQE5_9ACTN</name>
<evidence type="ECO:0000313" key="2">
    <source>
        <dbReference type="EMBL" id="AVH56901.1"/>
    </source>
</evidence>
<dbReference type="RefSeq" id="WP_099505443.1">
    <property type="nucleotide sequence ID" value="NZ_CP026652.1"/>
</dbReference>
<dbReference type="PROSITE" id="PS51257">
    <property type="entry name" value="PROKAR_LIPOPROTEIN"/>
    <property type="match status" value="1"/>
</dbReference>
<sequence length="248" mass="25521">MRIRTTAVAVATAAALLTGCSDSGSGSEKPGAKSPGSEQTAGRQPDQKAAAGAVLSEAELRQALATATEATGYQAKDNDVPATRPKADKAACRALADMTATGTTRTPEANAWASRSFTSESAEPGLSVTTSLFSYEGEGAQQTVAGIREALDACADGFTTTGNNGGATITYTSVTAEQPLEGGEEAVSWVMTGEAQGQQVPMHLTAVREGNTLAVFFTIHLLSPEKTELPKDLFDTQMTKLADAVKSA</sequence>
<proteinExistence type="predicted"/>
<gene>
    <name evidence="2" type="ORF">C4B68_15160</name>
</gene>
<feature type="region of interest" description="Disordered" evidence="1">
    <location>
        <begin position="19"/>
        <end position="54"/>
    </location>
</feature>
<evidence type="ECO:0008006" key="4">
    <source>
        <dbReference type="Google" id="ProtNLM"/>
    </source>
</evidence>
<evidence type="ECO:0000313" key="3">
    <source>
        <dbReference type="Proteomes" id="UP000238413"/>
    </source>
</evidence>
<keyword evidence="3" id="KW-1185">Reference proteome</keyword>
<organism evidence="2 3">
    <name type="scientific">Streptomyces dengpaensis</name>
    <dbReference type="NCBI Taxonomy" id="2049881"/>
    <lineage>
        <taxon>Bacteria</taxon>
        <taxon>Bacillati</taxon>
        <taxon>Actinomycetota</taxon>
        <taxon>Actinomycetes</taxon>
        <taxon>Kitasatosporales</taxon>
        <taxon>Streptomycetaceae</taxon>
        <taxon>Streptomyces</taxon>
    </lineage>
</organism>